<reference evidence="3" key="1">
    <citation type="submission" date="2016-08" db="EMBL/GenBank/DDBJ databases">
        <authorList>
            <person name="Varghese N."/>
            <person name="Submissions Spin"/>
        </authorList>
    </citation>
    <scope>NUCLEOTIDE SEQUENCE [LARGE SCALE GENOMIC DNA]</scope>
    <source>
        <strain evidence="3">ERR11</strain>
    </source>
</reference>
<protein>
    <recommendedName>
        <fullName evidence="4">Protease inhibitor Inh</fullName>
    </recommendedName>
</protein>
<feature type="chain" id="PRO_5008683574" description="Protease inhibitor Inh" evidence="1">
    <location>
        <begin position="27"/>
        <end position="157"/>
    </location>
</feature>
<name>A0A1C3UW50_9BRAD</name>
<keyword evidence="1" id="KW-0732">Signal</keyword>
<evidence type="ECO:0000313" key="2">
    <source>
        <dbReference type="EMBL" id="SCB19722.1"/>
    </source>
</evidence>
<dbReference type="EMBL" id="FMAI01000002">
    <property type="protein sequence ID" value="SCB19722.1"/>
    <property type="molecule type" value="Genomic_DNA"/>
</dbReference>
<evidence type="ECO:0000256" key="1">
    <source>
        <dbReference type="SAM" id="SignalP"/>
    </source>
</evidence>
<feature type="signal peptide" evidence="1">
    <location>
        <begin position="1"/>
        <end position="26"/>
    </location>
</feature>
<dbReference type="RefSeq" id="WP_129590820.1">
    <property type="nucleotide sequence ID" value="NZ_FMAI01000002.1"/>
</dbReference>
<evidence type="ECO:0000313" key="3">
    <source>
        <dbReference type="Proteomes" id="UP000199184"/>
    </source>
</evidence>
<evidence type="ECO:0008006" key="4">
    <source>
        <dbReference type="Google" id="ProtNLM"/>
    </source>
</evidence>
<dbReference type="AlphaFoldDB" id="A0A1C3UW50"/>
<sequence>MKLSRLLCTLLSSVIAALALVQPALSHSGTAQDPWSPAHIDMLPDEIRAEVQKWNAACGGSIAAAQHFALYLTVPGAEFVALHFDDFQCRSRAVLCNSSGCLHEVYVATAGRYRRVLTVRTYDIRLSSVNNQAFVELLDRNGTSRKLRWNGSRFVAK</sequence>
<proteinExistence type="predicted"/>
<dbReference type="Proteomes" id="UP000199184">
    <property type="component" value="Unassembled WGS sequence"/>
</dbReference>
<keyword evidence="3" id="KW-1185">Reference proteome</keyword>
<gene>
    <name evidence="2" type="ORF">GA0061098_1002506</name>
</gene>
<accession>A0A1C3UW50</accession>
<organism evidence="2 3">
    <name type="scientific">Bradyrhizobium shewense</name>
    <dbReference type="NCBI Taxonomy" id="1761772"/>
    <lineage>
        <taxon>Bacteria</taxon>
        <taxon>Pseudomonadati</taxon>
        <taxon>Pseudomonadota</taxon>
        <taxon>Alphaproteobacteria</taxon>
        <taxon>Hyphomicrobiales</taxon>
        <taxon>Nitrobacteraceae</taxon>
        <taxon>Bradyrhizobium</taxon>
    </lineage>
</organism>